<name>A0A6A6BU67_9PEZI</name>
<dbReference type="AlphaFoldDB" id="A0A6A6BU67"/>
<evidence type="ECO:0000313" key="3">
    <source>
        <dbReference type="Proteomes" id="UP000799438"/>
    </source>
</evidence>
<keyword evidence="1" id="KW-0732">Signal</keyword>
<feature type="chain" id="PRO_5025413627" description="Vacuolar protein sorting-associated protein 62" evidence="1">
    <location>
        <begin position="21"/>
        <end position="364"/>
    </location>
</feature>
<dbReference type="OrthoDB" id="188042at2759"/>
<gene>
    <name evidence="2" type="ORF">K452DRAFT_283624</name>
</gene>
<evidence type="ECO:0000256" key="1">
    <source>
        <dbReference type="SAM" id="SignalP"/>
    </source>
</evidence>
<proteinExistence type="predicted"/>
<feature type="signal peptide" evidence="1">
    <location>
        <begin position="1"/>
        <end position="20"/>
    </location>
</feature>
<dbReference type="PANTHER" id="PTHR48174:SF5">
    <property type="entry name" value="VACUOLAR PROTEIN SORTING-ASSOCIATED PROTEIN 62"/>
    <property type="match status" value="1"/>
</dbReference>
<dbReference type="Proteomes" id="UP000799438">
    <property type="component" value="Unassembled WGS sequence"/>
</dbReference>
<dbReference type="Pfam" id="PF06101">
    <property type="entry name" value="Vps62"/>
    <property type="match status" value="1"/>
</dbReference>
<dbReference type="PANTHER" id="PTHR48174">
    <property type="entry name" value="DUF946 FAMILY PROTEIN"/>
    <property type="match status" value="1"/>
</dbReference>
<evidence type="ECO:0000313" key="2">
    <source>
        <dbReference type="EMBL" id="KAF2146347.1"/>
    </source>
</evidence>
<keyword evidence="3" id="KW-1185">Reference proteome</keyword>
<protein>
    <recommendedName>
        <fullName evidence="4">Vacuolar protein sorting-associated protein 62</fullName>
    </recommendedName>
</protein>
<dbReference type="GeneID" id="54297297"/>
<reference evidence="2" key="1">
    <citation type="journal article" date="2020" name="Stud. Mycol.">
        <title>101 Dothideomycetes genomes: a test case for predicting lifestyles and emergence of pathogens.</title>
        <authorList>
            <person name="Haridas S."/>
            <person name="Albert R."/>
            <person name="Binder M."/>
            <person name="Bloem J."/>
            <person name="Labutti K."/>
            <person name="Salamov A."/>
            <person name="Andreopoulos B."/>
            <person name="Baker S."/>
            <person name="Barry K."/>
            <person name="Bills G."/>
            <person name="Bluhm B."/>
            <person name="Cannon C."/>
            <person name="Castanera R."/>
            <person name="Culley D."/>
            <person name="Daum C."/>
            <person name="Ezra D."/>
            <person name="Gonzalez J."/>
            <person name="Henrissat B."/>
            <person name="Kuo A."/>
            <person name="Liang C."/>
            <person name="Lipzen A."/>
            <person name="Lutzoni F."/>
            <person name="Magnuson J."/>
            <person name="Mondo S."/>
            <person name="Nolan M."/>
            <person name="Ohm R."/>
            <person name="Pangilinan J."/>
            <person name="Park H.-J."/>
            <person name="Ramirez L."/>
            <person name="Alfaro M."/>
            <person name="Sun H."/>
            <person name="Tritt A."/>
            <person name="Yoshinaga Y."/>
            <person name="Zwiers L.-H."/>
            <person name="Turgeon B."/>
            <person name="Goodwin S."/>
            <person name="Spatafora J."/>
            <person name="Crous P."/>
            <person name="Grigoriev I."/>
        </authorList>
    </citation>
    <scope>NUCLEOTIDE SEQUENCE</scope>
    <source>
        <strain evidence="2">CBS 121167</strain>
    </source>
</reference>
<dbReference type="RefSeq" id="XP_033402056.1">
    <property type="nucleotide sequence ID" value="XM_033539801.1"/>
</dbReference>
<organism evidence="2 3">
    <name type="scientific">Aplosporella prunicola CBS 121167</name>
    <dbReference type="NCBI Taxonomy" id="1176127"/>
    <lineage>
        <taxon>Eukaryota</taxon>
        <taxon>Fungi</taxon>
        <taxon>Dikarya</taxon>
        <taxon>Ascomycota</taxon>
        <taxon>Pezizomycotina</taxon>
        <taxon>Dothideomycetes</taxon>
        <taxon>Dothideomycetes incertae sedis</taxon>
        <taxon>Botryosphaeriales</taxon>
        <taxon>Aplosporellaceae</taxon>
        <taxon>Aplosporella</taxon>
    </lineage>
</organism>
<dbReference type="InterPro" id="IPR009291">
    <property type="entry name" value="Vps62"/>
</dbReference>
<accession>A0A6A6BU67</accession>
<dbReference type="EMBL" id="ML995476">
    <property type="protein sequence ID" value="KAF2146347.1"/>
    <property type="molecule type" value="Genomic_DNA"/>
</dbReference>
<evidence type="ECO:0008006" key="4">
    <source>
        <dbReference type="Google" id="ProtNLM"/>
    </source>
</evidence>
<sequence>MVRLGFAAALLGAASSSAATASLEKRAAEGVPQYVLDYAPLSYLHHSEAYFPASIPAHLTHVQPETNYTPITSAPDPLTLDNLDQLSDAVYLTSKDDVTTDPAWLRGSKPDCAGATGEDPTAAVVLVEKGTGILDAFYLYFYAYDWGGAYLSGAIQAGNHVGDWEHNMVRFENGTPTYVWYSQHSNGQAFAYKVLHKDGKRPLNYIANGTHANYAIPGTHDHAIPNLNLPAGLVEDHTDGPDTQGATRWDPLLGAWFFGYSNSSGSPVFTALGAGRGGAEGECAAAGAPTVDADAQVPTNWLLFEGKWGDQEYPESDPRQKDWFDGLLKRYGSGPTGPVRKQLGREKVCPDNGILCILRWVLGP</sequence>